<feature type="transmembrane region" description="Helical" evidence="6">
    <location>
        <begin position="166"/>
        <end position="189"/>
    </location>
</feature>
<evidence type="ECO:0000256" key="2">
    <source>
        <dbReference type="ARBA" id="ARBA00022692"/>
    </source>
</evidence>
<gene>
    <name evidence="8" type="ORF">WJX81_004562</name>
</gene>
<dbReference type="Pfam" id="PF03798">
    <property type="entry name" value="TRAM_LAG1_CLN8"/>
    <property type="match status" value="1"/>
</dbReference>
<evidence type="ECO:0000256" key="4">
    <source>
        <dbReference type="ARBA" id="ARBA00023136"/>
    </source>
</evidence>
<dbReference type="GO" id="GO:0050291">
    <property type="term" value="F:sphingosine N-acyltransferase activity"/>
    <property type="evidence" value="ECO:0007669"/>
    <property type="project" value="InterPro"/>
</dbReference>
<proteinExistence type="predicted"/>
<dbReference type="AlphaFoldDB" id="A0AAW1QKH2"/>
<name>A0AAW1QKH2_9CHLO</name>
<dbReference type="GO" id="GO:0005789">
    <property type="term" value="C:endoplasmic reticulum membrane"/>
    <property type="evidence" value="ECO:0007669"/>
    <property type="project" value="UniProtKB-SubCell"/>
</dbReference>
<organism evidence="8 9">
    <name type="scientific">Elliptochloris bilobata</name>
    <dbReference type="NCBI Taxonomy" id="381761"/>
    <lineage>
        <taxon>Eukaryota</taxon>
        <taxon>Viridiplantae</taxon>
        <taxon>Chlorophyta</taxon>
        <taxon>core chlorophytes</taxon>
        <taxon>Trebouxiophyceae</taxon>
        <taxon>Trebouxiophyceae incertae sedis</taxon>
        <taxon>Elliptochloris clade</taxon>
        <taxon>Elliptochloris</taxon>
    </lineage>
</organism>
<dbReference type="InterPro" id="IPR006634">
    <property type="entry name" value="TLC-dom"/>
</dbReference>
<feature type="transmembrane region" description="Helical" evidence="6">
    <location>
        <begin position="20"/>
        <end position="39"/>
    </location>
</feature>
<evidence type="ECO:0000313" key="8">
    <source>
        <dbReference type="EMBL" id="KAK9821601.1"/>
    </source>
</evidence>
<dbReference type="InterPro" id="IPR016439">
    <property type="entry name" value="Lag1/Lac1-like"/>
</dbReference>
<dbReference type="PANTHER" id="PTHR12560">
    <property type="entry name" value="LONGEVITY ASSURANCE FACTOR 1 LAG1"/>
    <property type="match status" value="1"/>
</dbReference>
<feature type="domain" description="TLC" evidence="7">
    <location>
        <begin position="72"/>
        <end position="285"/>
    </location>
</feature>
<dbReference type="PROSITE" id="PS50922">
    <property type="entry name" value="TLC"/>
    <property type="match status" value="1"/>
</dbReference>
<accession>A0AAW1QKH2</accession>
<evidence type="ECO:0000256" key="1">
    <source>
        <dbReference type="ARBA" id="ARBA00004141"/>
    </source>
</evidence>
<dbReference type="Proteomes" id="UP001445335">
    <property type="component" value="Unassembled WGS sequence"/>
</dbReference>
<feature type="transmembrane region" description="Helical" evidence="6">
    <location>
        <begin position="210"/>
        <end position="232"/>
    </location>
</feature>
<evidence type="ECO:0000313" key="9">
    <source>
        <dbReference type="Proteomes" id="UP001445335"/>
    </source>
</evidence>
<feature type="transmembrane region" description="Helical" evidence="6">
    <location>
        <begin position="127"/>
        <end position="146"/>
    </location>
</feature>
<evidence type="ECO:0000259" key="7">
    <source>
        <dbReference type="PROSITE" id="PS50922"/>
    </source>
</evidence>
<dbReference type="EMBL" id="JALJOU010000099">
    <property type="protein sequence ID" value="KAK9821601.1"/>
    <property type="molecule type" value="Genomic_DNA"/>
</dbReference>
<reference evidence="8 9" key="1">
    <citation type="journal article" date="2024" name="Nat. Commun.">
        <title>Phylogenomics reveals the evolutionary origins of lichenization in chlorophyte algae.</title>
        <authorList>
            <person name="Puginier C."/>
            <person name="Libourel C."/>
            <person name="Otte J."/>
            <person name="Skaloud P."/>
            <person name="Haon M."/>
            <person name="Grisel S."/>
            <person name="Petersen M."/>
            <person name="Berrin J.G."/>
            <person name="Delaux P.M."/>
            <person name="Dal Grande F."/>
            <person name="Keller J."/>
        </authorList>
    </citation>
    <scope>NUCLEOTIDE SEQUENCE [LARGE SCALE GENOMIC DNA]</scope>
    <source>
        <strain evidence="8 9">SAG 245.80</strain>
    </source>
</reference>
<dbReference type="SMART" id="SM00724">
    <property type="entry name" value="TLC"/>
    <property type="match status" value="1"/>
</dbReference>
<dbReference type="PANTHER" id="PTHR12560:SF0">
    <property type="entry name" value="LD18904P"/>
    <property type="match status" value="1"/>
</dbReference>
<comment type="subcellular location">
    <subcellularLocation>
        <location evidence="1">Membrane</location>
        <topology evidence="1">Multi-pass membrane protein</topology>
    </subcellularLocation>
</comment>
<keyword evidence="4 5" id="KW-0472">Membrane</keyword>
<protein>
    <recommendedName>
        <fullName evidence="7">TLC domain-containing protein</fullName>
    </recommendedName>
</protein>
<keyword evidence="2 5" id="KW-0812">Transmembrane</keyword>
<dbReference type="GO" id="GO:0046513">
    <property type="term" value="P:ceramide biosynthetic process"/>
    <property type="evidence" value="ECO:0007669"/>
    <property type="project" value="InterPro"/>
</dbReference>
<evidence type="ECO:0000256" key="5">
    <source>
        <dbReference type="PROSITE-ProRule" id="PRU00205"/>
    </source>
</evidence>
<keyword evidence="9" id="KW-1185">Reference proteome</keyword>
<evidence type="ECO:0000256" key="3">
    <source>
        <dbReference type="ARBA" id="ARBA00022989"/>
    </source>
</evidence>
<evidence type="ECO:0000256" key="6">
    <source>
        <dbReference type="SAM" id="Phobius"/>
    </source>
</evidence>
<keyword evidence="3 6" id="KW-1133">Transmembrane helix</keyword>
<comment type="caution">
    <text evidence="8">The sequence shown here is derived from an EMBL/GenBank/DDBJ whole genome shotgun (WGS) entry which is preliminary data.</text>
</comment>
<feature type="transmembrane region" description="Helical" evidence="6">
    <location>
        <begin position="257"/>
        <end position="277"/>
    </location>
</feature>
<sequence>MGYINGAASDPLRLLDSLQSGYLLAIAVAVVLPAIRLALDRAVLSPVGRWALIPPYKKSDEQPTKEELNRLHKWKESAWKALVYCGLVALELYVCVNERFFSDTRYFWLGCTRFPPCTYPVSRGLRLLYSLQMGFYLQAVPSLVFWEVRRKDFWESMAHHFATLGLIVYSYQVNFVKIGAMVFLCHDINDIFLEAAKMARYAQQKHAPNVLFVAFMLSWFASRIFYFPVYLIRSVYYEPIELVAKVYNINPHPHWEIFLALLCFLFALHLYWSYLILKVIVKQIRNGTPDDVREDDD</sequence>